<protein>
    <recommendedName>
        <fullName evidence="2">Tim10-like domain-containing protein</fullName>
    </recommendedName>
</protein>
<gene>
    <name evidence="3" type="ORF">AMSG_03275</name>
</gene>
<feature type="region of interest" description="Disordered" evidence="1">
    <location>
        <begin position="1"/>
        <end position="65"/>
    </location>
</feature>
<evidence type="ECO:0000313" key="3">
    <source>
        <dbReference type="EMBL" id="KNC46845.1"/>
    </source>
</evidence>
<dbReference type="Pfam" id="PF02953">
    <property type="entry name" value="zf-Tim10_DDP"/>
    <property type="match status" value="1"/>
</dbReference>
<dbReference type="GeneID" id="25562888"/>
<keyword evidence="4" id="KW-1185">Reference proteome</keyword>
<dbReference type="AlphaFoldDB" id="A0A0L0D3N4"/>
<dbReference type="InterPro" id="IPR004217">
    <property type="entry name" value="Tim10-like"/>
</dbReference>
<feature type="domain" description="Tim10-like" evidence="2">
    <location>
        <begin position="73"/>
        <end position="138"/>
    </location>
</feature>
<proteinExistence type="predicted"/>
<dbReference type="Gene3D" id="1.10.287.810">
    <property type="entry name" value="Mitochondrial import inner membrane translocase subunit tim13 like domains"/>
    <property type="match status" value="1"/>
</dbReference>
<dbReference type="InterPro" id="IPR035427">
    <property type="entry name" value="Tim10-like_dom_sf"/>
</dbReference>
<sequence>MASSGSFGGRAPPQYTTASPPSSGYSGGGGVPANPGGGRGRASPQAGGGWGAPARPAGPPAGHNNVQLHFDAQARRHMMRSRGGLAEQCFDDCVTHFKWSYQGWQTGEWALDEAEQVCISNCVDKFLAASQLASNLFAKRIEAREAAQAAAAGTHASGAFARR</sequence>
<dbReference type="SUPFAM" id="SSF144122">
    <property type="entry name" value="Tim10-like"/>
    <property type="match status" value="1"/>
</dbReference>
<evidence type="ECO:0000259" key="2">
    <source>
        <dbReference type="Pfam" id="PF02953"/>
    </source>
</evidence>
<dbReference type="OrthoDB" id="344165at2759"/>
<dbReference type="Proteomes" id="UP000054408">
    <property type="component" value="Unassembled WGS sequence"/>
</dbReference>
<organism evidence="3 4">
    <name type="scientific">Thecamonas trahens ATCC 50062</name>
    <dbReference type="NCBI Taxonomy" id="461836"/>
    <lineage>
        <taxon>Eukaryota</taxon>
        <taxon>Apusozoa</taxon>
        <taxon>Apusomonadida</taxon>
        <taxon>Apusomonadidae</taxon>
        <taxon>Thecamonas</taxon>
    </lineage>
</organism>
<evidence type="ECO:0000313" key="4">
    <source>
        <dbReference type="Proteomes" id="UP000054408"/>
    </source>
</evidence>
<dbReference type="RefSeq" id="XP_013760118.1">
    <property type="nucleotide sequence ID" value="XM_013904664.1"/>
</dbReference>
<reference evidence="3 4" key="1">
    <citation type="submission" date="2010-05" db="EMBL/GenBank/DDBJ databases">
        <title>The Genome Sequence of Thecamonas trahens ATCC 50062.</title>
        <authorList>
            <consortium name="The Broad Institute Genome Sequencing Platform"/>
            <person name="Russ C."/>
            <person name="Cuomo C."/>
            <person name="Shea T."/>
            <person name="Young S.K."/>
            <person name="Zeng Q."/>
            <person name="Koehrsen M."/>
            <person name="Haas B."/>
            <person name="Borodovsky M."/>
            <person name="Guigo R."/>
            <person name="Alvarado L."/>
            <person name="Berlin A."/>
            <person name="Bochicchio J."/>
            <person name="Borenstein D."/>
            <person name="Chapman S."/>
            <person name="Chen Z."/>
            <person name="Freedman E."/>
            <person name="Gellesch M."/>
            <person name="Goldberg J."/>
            <person name="Griggs A."/>
            <person name="Gujja S."/>
            <person name="Heilman E."/>
            <person name="Heiman D."/>
            <person name="Hepburn T."/>
            <person name="Howarth C."/>
            <person name="Jen D."/>
            <person name="Larson L."/>
            <person name="Mehta T."/>
            <person name="Park D."/>
            <person name="Pearson M."/>
            <person name="Roberts A."/>
            <person name="Saif S."/>
            <person name="Shenoy N."/>
            <person name="Sisk P."/>
            <person name="Stolte C."/>
            <person name="Sykes S."/>
            <person name="Thomson T."/>
            <person name="Walk T."/>
            <person name="White J."/>
            <person name="Yandava C."/>
            <person name="Burger G."/>
            <person name="Gray M.W."/>
            <person name="Holland P.W.H."/>
            <person name="King N."/>
            <person name="Lang F.B.F."/>
            <person name="Roger A.J."/>
            <person name="Ruiz-Trillo I."/>
            <person name="Lander E."/>
            <person name="Nusbaum C."/>
        </authorList>
    </citation>
    <scope>NUCLEOTIDE SEQUENCE [LARGE SCALE GENOMIC DNA]</scope>
    <source>
        <strain evidence="3 4">ATCC 50062</strain>
    </source>
</reference>
<evidence type="ECO:0000256" key="1">
    <source>
        <dbReference type="SAM" id="MobiDB-lite"/>
    </source>
</evidence>
<feature type="compositionally biased region" description="Gly residues" evidence="1">
    <location>
        <begin position="25"/>
        <end position="51"/>
    </location>
</feature>
<name>A0A0L0D3N4_THETB</name>
<accession>A0A0L0D3N4</accession>
<dbReference type="EMBL" id="GL349444">
    <property type="protein sequence ID" value="KNC46845.1"/>
    <property type="molecule type" value="Genomic_DNA"/>
</dbReference>